<dbReference type="OrthoDB" id="1454494at2"/>
<gene>
    <name evidence="3" type="ORF">SAMN04488023_11076</name>
</gene>
<sequence>MGALYVPDRAYLVCSDGMKTQQIKVSSQQTIKIVKGRLAATIEDRTGANFVCAKMVIAGALIGVLIAAVVAVAIVASGGTLAIGLGAMLAAGAVGGAAAGLQTAMMPCVCALLTMPKDWAPVHPRVTFEDKKALIDKSVVPCLLGGTVQILYSKEAAEAMASLNRSKAIASVAAIASIAYIAGGVASAVASSVVAVKGTFVTYGALSGSLHLLGVTAVGGASYGINALYDKGKVATGVDPYITGEAYGPGDSDYDRLDEVTDAATNKKLGAPTDALGSAEDIAKNQTSGLNRSVQITQTTATSSVFIANANGDVSRPGTTITQSTSVSSNQIPGASAARTGPQSVSIQNAEYTRVTPNTTENIRSSRITTSSTQFNNRSILKGSFNAFTGKYGFNIAKGIGTNIVLDAIRAGGNWLIADDLKKLQDSMNNAETAARNAITVIEDEV</sequence>
<dbReference type="STRING" id="390241.SAMN04488023_11076"/>
<name>A0A1H9PRC2_9SPHI</name>
<dbReference type="Proteomes" id="UP000199572">
    <property type="component" value="Unassembled WGS sequence"/>
</dbReference>
<evidence type="ECO:0000256" key="2">
    <source>
        <dbReference type="SAM" id="Phobius"/>
    </source>
</evidence>
<proteinExistence type="predicted"/>
<dbReference type="AlphaFoldDB" id="A0A1H9PRC2"/>
<reference evidence="3 4" key="1">
    <citation type="submission" date="2016-10" db="EMBL/GenBank/DDBJ databases">
        <authorList>
            <person name="de Groot N.N."/>
        </authorList>
    </citation>
    <scope>NUCLEOTIDE SEQUENCE [LARGE SCALE GENOMIC DNA]</scope>
    <source>
        <strain evidence="3 4">DSM 18610</strain>
    </source>
</reference>
<feature type="transmembrane region" description="Helical" evidence="2">
    <location>
        <begin position="200"/>
        <end position="223"/>
    </location>
</feature>
<accession>A0A1H9PRC2</accession>
<protein>
    <recommendedName>
        <fullName evidence="5">DUF4280 domain-containing protein</fullName>
    </recommendedName>
</protein>
<dbReference type="RefSeq" id="WP_090883933.1">
    <property type="nucleotide sequence ID" value="NZ_FOGG01000010.1"/>
</dbReference>
<dbReference type="Pfam" id="PF14107">
    <property type="entry name" value="DUF4280"/>
    <property type="match status" value="1"/>
</dbReference>
<keyword evidence="2" id="KW-1133">Transmembrane helix</keyword>
<dbReference type="InterPro" id="IPR025460">
    <property type="entry name" value="DUF4280"/>
</dbReference>
<feature type="transmembrane region" description="Helical" evidence="2">
    <location>
        <begin position="82"/>
        <end position="115"/>
    </location>
</feature>
<organism evidence="3 4">
    <name type="scientific">Pedobacter rhizosphaerae</name>
    <dbReference type="NCBI Taxonomy" id="390241"/>
    <lineage>
        <taxon>Bacteria</taxon>
        <taxon>Pseudomonadati</taxon>
        <taxon>Bacteroidota</taxon>
        <taxon>Sphingobacteriia</taxon>
        <taxon>Sphingobacteriales</taxon>
        <taxon>Sphingobacteriaceae</taxon>
        <taxon>Pedobacter</taxon>
    </lineage>
</organism>
<keyword evidence="2" id="KW-0472">Membrane</keyword>
<keyword evidence="4" id="KW-1185">Reference proteome</keyword>
<evidence type="ECO:0008006" key="5">
    <source>
        <dbReference type="Google" id="ProtNLM"/>
    </source>
</evidence>
<keyword evidence="2" id="KW-0812">Transmembrane</keyword>
<feature type="transmembrane region" description="Helical" evidence="2">
    <location>
        <begin position="55"/>
        <end position="76"/>
    </location>
</feature>
<feature type="region of interest" description="Disordered" evidence="1">
    <location>
        <begin position="321"/>
        <end position="343"/>
    </location>
</feature>
<feature type="transmembrane region" description="Helical" evidence="2">
    <location>
        <begin position="168"/>
        <end position="194"/>
    </location>
</feature>
<feature type="compositionally biased region" description="Polar residues" evidence="1">
    <location>
        <begin position="321"/>
        <end position="333"/>
    </location>
</feature>
<evidence type="ECO:0000313" key="3">
    <source>
        <dbReference type="EMBL" id="SER50757.1"/>
    </source>
</evidence>
<evidence type="ECO:0000313" key="4">
    <source>
        <dbReference type="Proteomes" id="UP000199572"/>
    </source>
</evidence>
<evidence type="ECO:0000256" key="1">
    <source>
        <dbReference type="SAM" id="MobiDB-lite"/>
    </source>
</evidence>
<dbReference type="EMBL" id="FOGG01000010">
    <property type="protein sequence ID" value="SER50757.1"/>
    <property type="molecule type" value="Genomic_DNA"/>
</dbReference>